<feature type="compositionally biased region" description="Acidic residues" evidence="1">
    <location>
        <begin position="839"/>
        <end position="853"/>
    </location>
</feature>
<dbReference type="EMBL" id="ML986603">
    <property type="protein sequence ID" value="KAF2265796.1"/>
    <property type="molecule type" value="Genomic_DNA"/>
</dbReference>
<organism evidence="2 3">
    <name type="scientific">Lojkania enalia</name>
    <dbReference type="NCBI Taxonomy" id="147567"/>
    <lineage>
        <taxon>Eukaryota</taxon>
        <taxon>Fungi</taxon>
        <taxon>Dikarya</taxon>
        <taxon>Ascomycota</taxon>
        <taxon>Pezizomycotina</taxon>
        <taxon>Dothideomycetes</taxon>
        <taxon>Pleosporomycetidae</taxon>
        <taxon>Pleosporales</taxon>
        <taxon>Pleosporales incertae sedis</taxon>
        <taxon>Lojkania</taxon>
    </lineage>
</organism>
<proteinExistence type="predicted"/>
<evidence type="ECO:0000313" key="2">
    <source>
        <dbReference type="EMBL" id="KAF2265796.1"/>
    </source>
</evidence>
<feature type="compositionally biased region" description="Polar residues" evidence="1">
    <location>
        <begin position="529"/>
        <end position="540"/>
    </location>
</feature>
<accession>A0A9P4N8P0</accession>
<reference evidence="3" key="1">
    <citation type="journal article" date="2020" name="Stud. Mycol.">
        <title>101 Dothideomycetes genomes: A test case for predicting lifestyles and emergence of pathogens.</title>
        <authorList>
            <person name="Haridas S."/>
            <person name="Albert R."/>
            <person name="Binder M."/>
            <person name="Bloem J."/>
            <person name="LaButti K."/>
            <person name="Salamov A."/>
            <person name="Andreopoulos B."/>
            <person name="Baker S."/>
            <person name="Barry K."/>
            <person name="Bills G."/>
            <person name="Bluhm B."/>
            <person name="Cannon C."/>
            <person name="Castanera R."/>
            <person name="Culley D."/>
            <person name="Daum C."/>
            <person name="Ezra D."/>
            <person name="Gonzalez J."/>
            <person name="Henrissat B."/>
            <person name="Kuo A."/>
            <person name="Liang C."/>
            <person name="Lipzen A."/>
            <person name="Lutzoni F."/>
            <person name="Magnuson J."/>
            <person name="Mondo S."/>
            <person name="Nolan M."/>
            <person name="Ohm R."/>
            <person name="Pangilinan J."/>
            <person name="Park H.-J."/>
            <person name="Ramirez L."/>
            <person name="Alfaro M."/>
            <person name="Sun H."/>
            <person name="Tritt A."/>
            <person name="Yoshinaga Y."/>
            <person name="Zwiers L.-H."/>
            <person name="Turgeon B."/>
            <person name="Goodwin S."/>
            <person name="Spatafora J."/>
            <person name="Crous P."/>
            <person name="Grigoriev I."/>
        </authorList>
    </citation>
    <scope>NUCLEOTIDE SEQUENCE [LARGE SCALE GENOMIC DNA]</scope>
    <source>
        <strain evidence="3">CBS 304.66</strain>
    </source>
</reference>
<evidence type="ECO:0000256" key="1">
    <source>
        <dbReference type="SAM" id="MobiDB-lite"/>
    </source>
</evidence>
<gene>
    <name evidence="2" type="ORF">CC78DRAFT_174553</name>
</gene>
<protein>
    <submittedName>
        <fullName evidence="2">Uncharacterized protein</fullName>
    </submittedName>
</protein>
<sequence>MPFESGIDKVFPVRLYSSPKCTSNSSGAIFRLSHPQIDTGQNVSQDSRRWFCQLCFPKFNIRPKVASSSKAARHTGSSQVPIELAHLATPTPTPSECIRRSPPGAIICDMPHIHFGAISAGTSCFNDHAQEQAEEQLQDIGRRRALSTPHPRTSVLLTKEGECLIADPRTPDTFVPYRGRAHTLDDIAFSTSRGQNGEREVIAETNGQQSIGYLPIIPTTPLSSNGDHLRCVSGKTLINDIIDNGFRNRAGLNSMYRVPNDPNATSYLSVRGMTVDELYGLDSAAAMSAPGSPELYGHDSEFHLAQTSSLHSRIASNESFKTAVSVVRDNTTFPQITNGSRNNGFLHDATGGIQDVNSIRNGTPPSIGRRFVPGRSSSMKLNKGFINTNSKVYTYVSGALQHTDDLENYPFLEPTIVTPARGLAGPDGQVEARNFVNTNFPPPSPSTTPATYRSAQETIGEQDIRTRNSHIPVSIHCDPTNHAVEDNFYTQHQASYRRKMPSLATASRYPSTPTLSLPHYLTAIEEASDSSTRTPYTQGRETILNRRPTPHPLLNRGSELTISSPGPTPPPDRPERPTSSSSLVRDDRGDDGIGHEFLLGRALASTVERVRPGAMKMKSVRRMKGISIAGLRSETDSQNSDVRNSDEVSKAKLKLKPYVEDCCEFIAIDNRKAVETRTATNGIQKLGQTREEDKFMSGACPPPSTTPSNASSPAHSPTPSFYTPFPSPFRTRSPKVNHPTACSLQYQQQVDTYTLDIPGDLRARPTNRSTAFKEHLSFEGLPRPRDTAVAQQTLAPRLPGPSRPRHISFVDGLRSHPVRRADSLGDRNAYGVCVRVEEVSDEDGDEGGNENEDGGQGPPRARTFCTVMKGWVGKLRVARGRHGRRRHGDVAELARV</sequence>
<feature type="region of interest" description="Disordered" evidence="1">
    <location>
        <begin position="838"/>
        <end position="862"/>
    </location>
</feature>
<evidence type="ECO:0000313" key="3">
    <source>
        <dbReference type="Proteomes" id="UP000800093"/>
    </source>
</evidence>
<comment type="caution">
    <text evidence="2">The sequence shown here is derived from an EMBL/GenBank/DDBJ whole genome shotgun (WGS) entry which is preliminary data.</text>
</comment>
<dbReference type="Proteomes" id="UP000800093">
    <property type="component" value="Unassembled WGS sequence"/>
</dbReference>
<dbReference type="AlphaFoldDB" id="A0A9P4N8P0"/>
<feature type="compositionally biased region" description="Low complexity" evidence="1">
    <location>
        <begin position="706"/>
        <end position="722"/>
    </location>
</feature>
<name>A0A9P4N8P0_9PLEO</name>
<feature type="region of interest" description="Disordered" evidence="1">
    <location>
        <begin position="689"/>
        <end position="722"/>
    </location>
</feature>
<feature type="region of interest" description="Disordered" evidence="1">
    <location>
        <begin position="526"/>
        <end position="591"/>
    </location>
</feature>
<keyword evidence="3" id="KW-1185">Reference proteome</keyword>